<evidence type="ECO:0000259" key="7">
    <source>
        <dbReference type="PROSITE" id="PS50043"/>
    </source>
</evidence>
<dbReference type="GO" id="GO:0006355">
    <property type="term" value="P:regulation of DNA-templated transcription"/>
    <property type="evidence" value="ECO:0007669"/>
    <property type="project" value="InterPro"/>
</dbReference>
<dbReference type="Pfam" id="PF00196">
    <property type="entry name" value="GerE"/>
    <property type="match status" value="1"/>
</dbReference>
<evidence type="ECO:0000313" key="9">
    <source>
        <dbReference type="EMBL" id="QOY90053.1"/>
    </source>
</evidence>
<dbReference type="InterPro" id="IPR036388">
    <property type="entry name" value="WH-like_DNA-bd_sf"/>
</dbReference>
<keyword evidence="1 6" id="KW-0597">Phosphoprotein</keyword>
<keyword evidence="4" id="KW-0238">DNA-binding</keyword>
<dbReference type="AlphaFoldDB" id="A0A7S7SML1"/>
<dbReference type="InterPro" id="IPR001789">
    <property type="entry name" value="Sig_transdc_resp-reg_receiver"/>
</dbReference>
<evidence type="ECO:0000256" key="1">
    <source>
        <dbReference type="ARBA" id="ARBA00022553"/>
    </source>
</evidence>
<dbReference type="Pfam" id="PF00072">
    <property type="entry name" value="Response_reg"/>
    <property type="match status" value="1"/>
</dbReference>
<dbReference type="GO" id="GO:0000160">
    <property type="term" value="P:phosphorelay signal transduction system"/>
    <property type="evidence" value="ECO:0007669"/>
    <property type="project" value="UniProtKB-KW"/>
</dbReference>
<feature type="domain" description="HTH luxR-type" evidence="7">
    <location>
        <begin position="160"/>
        <end position="225"/>
    </location>
</feature>
<evidence type="ECO:0000313" key="10">
    <source>
        <dbReference type="Proteomes" id="UP000593892"/>
    </source>
</evidence>
<accession>A0A7S7SML1</accession>
<dbReference type="FunFam" id="3.40.50.2300:FF:000018">
    <property type="entry name" value="DNA-binding transcriptional regulator NtrC"/>
    <property type="match status" value="1"/>
</dbReference>
<dbReference type="PROSITE" id="PS50110">
    <property type="entry name" value="RESPONSE_REGULATORY"/>
    <property type="match status" value="1"/>
</dbReference>
<evidence type="ECO:0000256" key="3">
    <source>
        <dbReference type="ARBA" id="ARBA00023015"/>
    </source>
</evidence>
<proteinExistence type="predicted"/>
<dbReference type="InterPro" id="IPR011006">
    <property type="entry name" value="CheY-like_superfamily"/>
</dbReference>
<feature type="domain" description="Response regulatory" evidence="8">
    <location>
        <begin position="31"/>
        <end position="144"/>
    </location>
</feature>
<evidence type="ECO:0000256" key="5">
    <source>
        <dbReference type="ARBA" id="ARBA00023163"/>
    </source>
</evidence>
<dbReference type="SUPFAM" id="SSF52172">
    <property type="entry name" value="CheY-like"/>
    <property type="match status" value="1"/>
</dbReference>
<dbReference type="CDD" id="cd17537">
    <property type="entry name" value="REC_FixJ"/>
    <property type="match status" value="1"/>
</dbReference>
<sequence>MGNSERRPGIDRAVQLAGGRHESSVNPEEATVYVVDDDVSVREAIRNLLRSVGLKVESFRTAQDFLVSDPRGLGCLILDVRLPGASGLELQRQLIERNREIPIIFITGHGDIPMSVKAIKAGAVEFLTKPFRDQDLLDAVQQAIDRDLERRSREQEMSDLRERHASLTPRELEVMRFVVRGLINKQIASEMGVTESTVKMHRGQLMLKMKAESLADLIRAAERFSQAEEG</sequence>
<reference evidence="9 10" key="1">
    <citation type="submission" date="2020-10" db="EMBL/GenBank/DDBJ databases">
        <title>Complete genome sequence of Paludibaculum fermentans P105T, a facultatively anaerobic acidobacterium capable of dissimilatory Fe(III) reduction.</title>
        <authorList>
            <person name="Dedysh S.N."/>
            <person name="Beletsky A.V."/>
            <person name="Kulichevskaya I.S."/>
            <person name="Mardanov A.V."/>
            <person name="Ravin N.V."/>
        </authorList>
    </citation>
    <scope>NUCLEOTIDE SEQUENCE [LARGE SCALE GENOMIC DNA]</scope>
    <source>
        <strain evidence="9 10">P105</strain>
    </source>
</reference>
<organism evidence="9 10">
    <name type="scientific">Paludibaculum fermentans</name>
    <dbReference type="NCBI Taxonomy" id="1473598"/>
    <lineage>
        <taxon>Bacteria</taxon>
        <taxon>Pseudomonadati</taxon>
        <taxon>Acidobacteriota</taxon>
        <taxon>Terriglobia</taxon>
        <taxon>Bryobacterales</taxon>
        <taxon>Bryobacteraceae</taxon>
        <taxon>Paludibaculum</taxon>
    </lineage>
</organism>
<dbReference type="PANTHER" id="PTHR44688">
    <property type="entry name" value="DNA-BINDING TRANSCRIPTIONAL ACTIVATOR DEVR_DOSR"/>
    <property type="match status" value="1"/>
</dbReference>
<gene>
    <name evidence="9" type="ORF">IRI77_08895</name>
</gene>
<evidence type="ECO:0000256" key="4">
    <source>
        <dbReference type="ARBA" id="ARBA00023125"/>
    </source>
</evidence>
<keyword evidence="3" id="KW-0805">Transcription regulation</keyword>
<evidence type="ECO:0000256" key="6">
    <source>
        <dbReference type="PROSITE-ProRule" id="PRU00169"/>
    </source>
</evidence>
<dbReference type="SMART" id="SM00448">
    <property type="entry name" value="REC"/>
    <property type="match status" value="1"/>
</dbReference>
<dbReference type="Gene3D" id="3.40.50.2300">
    <property type="match status" value="1"/>
</dbReference>
<feature type="modified residue" description="4-aspartylphosphate" evidence="6">
    <location>
        <position position="79"/>
    </location>
</feature>
<evidence type="ECO:0000256" key="2">
    <source>
        <dbReference type="ARBA" id="ARBA00023012"/>
    </source>
</evidence>
<protein>
    <submittedName>
        <fullName evidence="9">Response regulator transcription factor</fullName>
    </submittedName>
</protein>
<dbReference type="PANTHER" id="PTHR44688:SF16">
    <property type="entry name" value="DNA-BINDING TRANSCRIPTIONAL ACTIVATOR DEVR_DOSR"/>
    <property type="match status" value="1"/>
</dbReference>
<dbReference type="InterPro" id="IPR000792">
    <property type="entry name" value="Tscrpt_reg_LuxR_C"/>
</dbReference>
<dbReference type="PROSITE" id="PS50043">
    <property type="entry name" value="HTH_LUXR_2"/>
    <property type="match status" value="1"/>
</dbReference>
<keyword evidence="10" id="KW-1185">Reference proteome</keyword>
<dbReference type="KEGG" id="pfer:IRI77_08895"/>
<keyword evidence="5" id="KW-0804">Transcription</keyword>
<dbReference type="CDD" id="cd06170">
    <property type="entry name" value="LuxR_C_like"/>
    <property type="match status" value="1"/>
</dbReference>
<dbReference type="Proteomes" id="UP000593892">
    <property type="component" value="Chromosome"/>
</dbReference>
<evidence type="ECO:0000259" key="8">
    <source>
        <dbReference type="PROSITE" id="PS50110"/>
    </source>
</evidence>
<name>A0A7S7SML1_PALFE</name>
<dbReference type="PRINTS" id="PR00038">
    <property type="entry name" value="HTHLUXR"/>
</dbReference>
<dbReference type="SMART" id="SM00421">
    <property type="entry name" value="HTH_LUXR"/>
    <property type="match status" value="1"/>
</dbReference>
<dbReference type="Gene3D" id="1.10.10.10">
    <property type="entry name" value="Winged helix-like DNA-binding domain superfamily/Winged helix DNA-binding domain"/>
    <property type="match status" value="1"/>
</dbReference>
<dbReference type="EMBL" id="CP063849">
    <property type="protein sequence ID" value="QOY90053.1"/>
    <property type="molecule type" value="Genomic_DNA"/>
</dbReference>
<dbReference type="GO" id="GO:0003677">
    <property type="term" value="F:DNA binding"/>
    <property type="evidence" value="ECO:0007669"/>
    <property type="project" value="UniProtKB-KW"/>
</dbReference>
<keyword evidence="2" id="KW-0902">Two-component regulatory system</keyword>